<accession>V5YP93</accession>
<protein>
    <submittedName>
        <fullName evidence="1">Uncharacterized protein</fullName>
    </submittedName>
</protein>
<dbReference type="AlphaFoldDB" id="V5YP93"/>
<dbReference type="RefSeq" id="WP_023842627.1">
    <property type="nucleotide sequence ID" value="NC_022995.1"/>
</dbReference>
<geneLocation type="plasmid" evidence="1">
    <name>pM7012</name>
</geneLocation>
<sequence length="240" mass="26425">MTRVRLEDRSISLLKTHAARQLPGVPYGHVLEAIARGLHFNTWAALTAHRKELTAAADSASAVVAPARPIDIPAMLGRLVELGHSSPVALSFVPFEDDVNFLADIDGIAAARMAALRSLFSPNEGMVNPATAIARMLICDRDRTDVDSSRWASVPALDILRDMECIGPYDIDFDLNDVRALVDELMDVNVTRTLADGWMRLQVFSEVRWDVRQNASEDTAQLQFIFARSFLELLMGPPAA</sequence>
<keyword evidence="1" id="KW-0614">Plasmid</keyword>
<proteinExistence type="predicted"/>
<name>V5YP93_9BURK</name>
<organism evidence="1">
    <name type="scientific">Burkholderia sp. M701</name>
    <dbReference type="NCBI Taxonomy" id="326454"/>
    <lineage>
        <taxon>Bacteria</taxon>
        <taxon>Pseudomonadati</taxon>
        <taxon>Pseudomonadota</taxon>
        <taxon>Betaproteobacteria</taxon>
        <taxon>Burkholderiales</taxon>
        <taxon>Burkholderiaceae</taxon>
        <taxon>Burkholderia</taxon>
    </lineage>
</organism>
<reference evidence="1" key="2">
    <citation type="submission" date="2024-06" db="EMBL/GenBank/DDBJ databases">
        <authorList>
            <person name="Sakai Y."/>
            <person name="Fujii T."/>
        </authorList>
    </citation>
    <scope>NUCLEOTIDE SEQUENCE</scope>
    <source>
        <strain evidence="1">M701</strain>
        <plasmid evidence="1">pM7012</plasmid>
    </source>
</reference>
<dbReference type="EMBL" id="AB853026">
    <property type="protein sequence ID" value="BAO19084.1"/>
    <property type="molecule type" value="Genomic_DNA"/>
</dbReference>
<evidence type="ECO:0000313" key="1">
    <source>
        <dbReference type="EMBL" id="BAO19084.1"/>
    </source>
</evidence>
<reference evidence="1" key="1">
    <citation type="journal article" date="2014" name="Microbiology">
        <title>A 2,4-dichlorophenoxyacetic acid degradation plasmid pM7012 discloses distribution of an unclassified megaplasmid group across bacterial species.</title>
        <authorList>
            <person name="Sakai Y."/>
            <person name="Ogawa N."/>
            <person name="Shimomura Y."/>
            <person name="Fujii T."/>
        </authorList>
    </citation>
    <scope>NUCLEOTIDE SEQUENCE</scope>
    <source>
        <strain evidence="1">M701</strain>
    </source>
</reference>